<evidence type="ECO:0000313" key="1">
    <source>
        <dbReference type="EMBL" id="KUG29699.1"/>
    </source>
</evidence>
<accession>A0A0W8GAU3</accession>
<proteinExistence type="predicted"/>
<reference evidence="1" key="1">
    <citation type="journal article" date="2015" name="Proc. Natl. Acad. Sci. U.S.A.">
        <title>Networks of energetic and metabolic interactions define dynamics in microbial communities.</title>
        <authorList>
            <person name="Embree M."/>
            <person name="Liu J.K."/>
            <person name="Al-Bassam M.M."/>
            <person name="Zengler K."/>
        </authorList>
    </citation>
    <scope>NUCLEOTIDE SEQUENCE</scope>
</reference>
<dbReference type="EMBL" id="LNQE01000048">
    <property type="protein sequence ID" value="KUG29699.1"/>
    <property type="molecule type" value="Genomic_DNA"/>
</dbReference>
<dbReference type="AlphaFoldDB" id="A0A0W8GAU3"/>
<gene>
    <name evidence="1" type="ORF">ASZ90_000406</name>
</gene>
<sequence length="179" mass="19914">MAQGGKPVGVTLTPAAASALDAIQERYNVSQREAISRALEFAAAHMDQETAEEGFWPAEKAHPELSSIRARLAELERQFAMIESSLAAVAHTEPHGVPLEPVAAENDQGLASSIFGEAAERLVDFSARHMWEFGERVARTKLYELARQEGVPIHDTLHEYSAFVSLNMDRIRERMRLFK</sequence>
<organism evidence="1">
    <name type="scientific">hydrocarbon metagenome</name>
    <dbReference type="NCBI Taxonomy" id="938273"/>
    <lineage>
        <taxon>unclassified sequences</taxon>
        <taxon>metagenomes</taxon>
        <taxon>ecological metagenomes</taxon>
    </lineage>
</organism>
<protein>
    <submittedName>
        <fullName evidence="1">Uncharacterized protein</fullName>
    </submittedName>
</protein>
<name>A0A0W8GAU3_9ZZZZ</name>
<comment type="caution">
    <text evidence="1">The sequence shown here is derived from an EMBL/GenBank/DDBJ whole genome shotgun (WGS) entry which is preliminary data.</text>
</comment>